<accession>A0ACC3CDE6</accession>
<proteinExistence type="predicted"/>
<evidence type="ECO:0000313" key="1">
    <source>
        <dbReference type="EMBL" id="KAK1868199.1"/>
    </source>
</evidence>
<comment type="caution">
    <text evidence="1">The sequence shown here is derived from an EMBL/GenBank/DDBJ whole genome shotgun (WGS) entry which is preliminary data.</text>
</comment>
<sequence length="296" mass="31672">MSYMAPRQLLGAEDSVFSTLLELFADLLASHDSSEDMQGIVHCLTTCLVQLGKADVAAFRAERSVPRLAAQLARWLRSAPHLEIYVLSCQTELVTNLLVLHGGAWEALADAPDALQELIDSTVRPLPGGAAVPYQLNSRMLCCYVGKAALLSGATHIPTPLLRARRWWELIKASTEGGKNAAAAQQLISMVHAQPGLHEALEGDPSDDWGWVAPVAAAVEHAGLTLADVVSVADVSTNSVARLPEMEYRWYADAVSGGALEAPLREHGGRVLRVVVTTNPQTVWSFGPADLGLEGV</sequence>
<gene>
    <name evidence="1" type="ORF">I4F81_010693</name>
</gene>
<keyword evidence="2" id="KW-1185">Reference proteome</keyword>
<name>A0ACC3CDE6_PYRYE</name>
<protein>
    <submittedName>
        <fullName evidence="1">Uncharacterized protein</fullName>
    </submittedName>
</protein>
<evidence type="ECO:0000313" key="2">
    <source>
        <dbReference type="Proteomes" id="UP000798662"/>
    </source>
</evidence>
<dbReference type="EMBL" id="CM020620">
    <property type="protein sequence ID" value="KAK1868199.1"/>
    <property type="molecule type" value="Genomic_DNA"/>
</dbReference>
<reference evidence="1" key="1">
    <citation type="submission" date="2019-11" db="EMBL/GenBank/DDBJ databases">
        <title>Nori genome reveals adaptations in red seaweeds to the harsh intertidal environment.</title>
        <authorList>
            <person name="Wang D."/>
            <person name="Mao Y."/>
        </authorList>
    </citation>
    <scope>NUCLEOTIDE SEQUENCE</scope>
    <source>
        <tissue evidence="1">Gametophyte</tissue>
    </source>
</reference>
<dbReference type="Proteomes" id="UP000798662">
    <property type="component" value="Chromosome 3"/>
</dbReference>
<organism evidence="1 2">
    <name type="scientific">Pyropia yezoensis</name>
    <name type="common">Susabi-nori</name>
    <name type="synonym">Porphyra yezoensis</name>
    <dbReference type="NCBI Taxonomy" id="2788"/>
    <lineage>
        <taxon>Eukaryota</taxon>
        <taxon>Rhodophyta</taxon>
        <taxon>Bangiophyceae</taxon>
        <taxon>Bangiales</taxon>
        <taxon>Bangiaceae</taxon>
        <taxon>Pyropia</taxon>
    </lineage>
</organism>